<accession>A0A0A9E4T3</accession>
<evidence type="ECO:0000313" key="2">
    <source>
        <dbReference type="EMBL" id="JAD95784.1"/>
    </source>
</evidence>
<name>A0A0A9E4T3_ARUDO</name>
<dbReference type="EMBL" id="GBRH01202111">
    <property type="protein sequence ID" value="JAD95784.1"/>
    <property type="molecule type" value="Transcribed_RNA"/>
</dbReference>
<feature type="coiled-coil region" evidence="1">
    <location>
        <begin position="14"/>
        <end position="53"/>
    </location>
</feature>
<keyword evidence="1" id="KW-0175">Coiled coil</keyword>
<organism evidence="2">
    <name type="scientific">Arundo donax</name>
    <name type="common">Giant reed</name>
    <name type="synonym">Donax arundinaceus</name>
    <dbReference type="NCBI Taxonomy" id="35708"/>
    <lineage>
        <taxon>Eukaryota</taxon>
        <taxon>Viridiplantae</taxon>
        <taxon>Streptophyta</taxon>
        <taxon>Embryophyta</taxon>
        <taxon>Tracheophyta</taxon>
        <taxon>Spermatophyta</taxon>
        <taxon>Magnoliopsida</taxon>
        <taxon>Liliopsida</taxon>
        <taxon>Poales</taxon>
        <taxon>Poaceae</taxon>
        <taxon>PACMAD clade</taxon>
        <taxon>Arundinoideae</taxon>
        <taxon>Arundineae</taxon>
        <taxon>Arundo</taxon>
    </lineage>
</organism>
<sequence length="92" mass="10693">MDGVILLGENISKIVEVQQERKKEREKVTETQLEVARLQLKAANEQKEAKLLEVYSALLHQDTSQMSEQSKARREKTLERMELKLFGNHDEV</sequence>
<protein>
    <submittedName>
        <fullName evidence="2">Uncharacterized protein</fullName>
    </submittedName>
</protein>
<dbReference type="PANTHER" id="PTHR44947">
    <property type="entry name" value="OS05G0501001 PROTEIN"/>
    <property type="match status" value="1"/>
</dbReference>
<proteinExistence type="predicted"/>
<reference evidence="2" key="1">
    <citation type="submission" date="2014-09" db="EMBL/GenBank/DDBJ databases">
        <authorList>
            <person name="Magalhaes I.L.F."/>
            <person name="Oliveira U."/>
            <person name="Santos F.R."/>
            <person name="Vidigal T.H.D.A."/>
            <person name="Brescovit A.D."/>
            <person name="Santos A.J."/>
        </authorList>
    </citation>
    <scope>NUCLEOTIDE SEQUENCE</scope>
    <source>
        <tissue evidence="2">Shoot tissue taken approximately 20 cm above the soil surface</tissue>
    </source>
</reference>
<dbReference type="AlphaFoldDB" id="A0A0A9E4T3"/>
<dbReference type="PANTHER" id="PTHR44947:SF1">
    <property type="entry name" value="OS11G0303800 PROTEIN"/>
    <property type="match status" value="1"/>
</dbReference>
<reference evidence="2" key="2">
    <citation type="journal article" date="2015" name="Data Brief">
        <title>Shoot transcriptome of the giant reed, Arundo donax.</title>
        <authorList>
            <person name="Barrero R.A."/>
            <person name="Guerrero F.D."/>
            <person name="Moolhuijzen P."/>
            <person name="Goolsby J.A."/>
            <person name="Tidwell J."/>
            <person name="Bellgard S.E."/>
            <person name="Bellgard M.I."/>
        </authorList>
    </citation>
    <scope>NUCLEOTIDE SEQUENCE</scope>
    <source>
        <tissue evidence="2">Shoot tissue taken approximately 20 cm above the soil surface</tissue>
    </source>
</reference>
<evidence type="ECO:0000256" key="1">
    <source>
        <dbReference type="SAM" id="Coils"/>
    </source>
</evidence>